<dbReference type="Pfam" id="PF08279">
    <property type="entry name" value="HTH_11"/>
    <property type="match status" value="1"/>
</dbReference>
<keyword evidence="5" id="KW-0804">Transcription</keyword>
<dbReference type="InterPro" id="IPR013011">
    <property type="entry name" value="PTS_EIIB_2"/>
</dbReference>
<dbReference type="Pfam" id="PF00359">
    <property type="entry name" value="PTS_EIIA_2"/>
    <property type="match status" value="1"/>
</dbReference>
<evidence type="ECO:0000259" key="6">
    <source>
        <dbReference type="PROSITE" id="PS51094"/>
    </source>
</evidence>
<dbReference type="PROSITE" id="PS51372">
    <property type="entry name" value="PRD_2"/>
    <property type="match status" value="2"/>
</dbReference>
<keyword evidence="10" id="KW-1185">Reference proteome</keyword>
<evidence type="ECO:0000313" key="10">
    <source>
        <dbReference type="Proteomes" id="UP000064189"/>
    </source>
</evidence>
<feature type="domain" description="PTS EIIA type-2" evidence="6">
    <location>
        <begin position="537"/>
        <end position="684"/>
    </location>
</feature>
<dbReference type="GO" id="GO:0009401">
    <property type="term" value="P:phosphoenolpyruvate-dependent sugar phosphotransferase system"/>
    <property type="evidence" value="ECO:0007669"/>
    <property type="project" value="InterPro"/>
</dbReference>
<dbReference type="InterPro" id="IPR013196">
    <property type="entry name" value="HTH_11"/>
</dbReference>
<dbReference type="SUPFAM" id="SSF55804">
    <property type="entry name" value="Phoshotransferase/anion transport protein"/>
    <property type="match status" value="1"/>
</dbReference>
<dbReference type="RefSeq" id="WP_061140648.1">
    <property type="nucleotide sequence ID" value="NZ_LNNH01000009.1"/>
</dbReference>
<dbReference type="GO" id="GO:0006355">
    <property type="term" value="P:regulation of DNA-templated transcription"/>
    <property type="evidence" value="ECO:0007669"/>
    <property type="project" value="InterPro"/>
</dbReference>
<evidence type="ECO:0000256" key="3">
    <source>
        <dbReference type="ARBA" id="ARBA00023015"/>
    </source>
</evidence>
<dbReference type="InterPro" id="IPR036388">
    <property type="entry name" value="WH-like_DNA-bd_sf"/>
</dbReference>
<dbReference type="Gene3D" id="1.10.10.10">
    <property type="entry name" value="Winged helix-like DNA-binding domain superfamily/Winged helix DNA-binding domain"/>
    <property type="match status" value="1"/>
</dbReference>
<keyword evidence="9" id="KW-0813">Transport</keyword>
<feature type="domain" description="PRD" evidence="8">
    <location>
        <begin position="299"/>
        <end position="405"/>
    </location>
</feature>
<evidence type="ECO:0000256" key="1">
    <source>
        <dbReference type="ARBA" id="ARBA00022679"/>
    </source>
</evidence>
<dbReference type="PROSITE" id="PS51094">
    <property type="entry name" value="PTS_EIIA_TYPE_2"/>
    <property type="match status" value="1"/>
</dbReference>
<comment type="caution">
    <text evidence="9">The sequence shown here is derived from an EMBL/GenBank/DDBJ whole genome shotgun (WGS) entry which is preliminary data.</text>
</comment>
<dbReference type="Proteomes" id="UP000064189">
    <property type="component" value="Unassembled WGS sequence"/>
</dbReference>
<dbReference type="InterPro" id="IPR050661">
    <property type="entry name" value="BglG_antiterminators"/>
</dbReference>
<dbReference type="PANTHER" id="PTHR30185">
    <property type="entry name" value="CRYPTIC BETA-GLUCOSIDE BGL OPERON ANTITERMINATOR"/>
    <property type="match status" value="1"/>
</dbReference>
<dbReference type="InterPro" id="IPR003501">
    <property type="entry name" value="PTS_EIIB_2/3"/>
</dbReference>
<dbReference type="InterPro" id="IPR036634">
    <property type="entry name" value="PRD_sf"/>
</dbReference>
<dbReference type="InterPro" id="IPR036095">
    <property type="entry name" value="PTS_EIIB-like_sf"/>
</dbReference>
<dbReference type="Pfam" id="PF00874">
    <property type="entry name" value="PRD"/>
    <property type="match status" value="2"/>
</dbReference>
<dbReference type="AlphaFoldDB" id="A0A109N261"/>
<evidence type="ECO:0000259" key="8">
    <source>
        <dbReference type="PROSITE" id="PS51372"/>
    </source>
</evidence>
<dbReference type="SUPFAM" id="SSF52794">
    <property type="entry name" value="PTS system IIB component-like"/>
    <property type="match status" value="1"/>
</dbReference>
<dbReference type="Gene3D" id="3.40.50.2300">
    <property type="match status" value="1"/>
</dbReference>
<reference evidence="9 10" key="1">
    <citation type="submission" date="2015-11" db="EMBL/GenBank/DDBJ databases">
        <title>Genome Sequence of Bacillus simplex strain VanAntwerpen2.</title>
        <authorList>
            <person name="Couger M.B."/>
        </authorList>
    </citation>
    <scope>NUCLEOTIDE SEQUENCE [LARGE SCALE GENOMIC DNA]</scope>
    <source>
        <strain evidence="9 10">VanAntwerpen02</strain>
    </source>
</reference>
<keyword evidence="3" id="KW-0805">Transcription regulation</keyword>
<dbReference type="PANTHER" id="PTHR30185:SF18">
    <property type="entry name" value="TRANSCRIPTIONAL REGULATOR MTLR"/>
    <property type="match status" value="1"/>
</dbReference>
<dbReference type="CDD" id="cd05568">
    <property type="entry name" value="PTS_IIB_bgl_like"/>
    <property type="match status" value="1"/>
</dbReference>
<gene>
    <name evidence="9" type="ORF">AS888_03755</name>
</gene>
<dbReference type="EMBL" id="LNNH01000009">
    <property type="protein sequence ID" value="KWW22128.1"/>
    <property type="molecule type" value="Genomic_DNA"/>
</dbReference>
<dbReference type="Gene3D" id="3.40.930.10">
    <property type="entry name" value="Mannitol-specific EII, Chain A"/>
    <property type="match status" value="1"/>
</dbReference>
<evidence type="ECO:0000256" key="2">
    <source>
        <dbReference type="ARBA" id="ARBA00022737"/>
    </source>
</evidence>
<keyword evidence="1" id="KW-0808">Transferase</keyword>
<evidence type="ECO:0000259" key="7">
    <source>
        <dbReference type="PROSITE" id="PS51099"/>
    </source>
</evidence>
<evidence type="ECO:0000313" key="9">
    <source>
        <dbReference type="EMBL" id="KWW22128.1"/>
    </source>
</evidence>
<dbReference type="InterPro" id="IPR002178">
    <property type="entry name" value="PTS_EIIA_type-2_dom"/>
</dbReference>
<dbReference type="Gene3D" id="1.10.1790.10">
    <property type="entry name" value="PRD domain"/>
    <property type="match status" value="2"/>
</dbReference>
<name>A0A109N261_9BACI</name>
<feature type="domain" description="PTS EIIB type-2" evidence="7">
    <location>
        <begin position="408"/>
        <end position="498"/>
    </location>
</feature>
<keyword evidence="9" id="KW-0762">Sugar transport</keyword>
<dbReference type="PROSITE" id="PS51099">
    <property type="entry name" value="PTS_EIIB_TYPE_2"/>
    <property type="match status" value="1"/>
</dbReference>
<dbReference type="GO" id="GO:0008982">
    <property type="term" value="F:protein-N(PI)-phosphohistidine-sugar phosphotransferase activity"/>
    <property type="evidence" value="ECO:0007669"/>
    <property type="project" value="InterPro"/>
</dbReference>
<accession>A0A109N261</accession>
<keyword evidence="2" id="KW-0677">Repeat</keyword>
<proteinExistence type="predicted"/>
<organism evidence="9 10">
    <name type="scientific">Peribacillus simplex</name>
    <dbReference type="NCBI Taxonomy" id="1478"/>
    <lineage>
        <taxon>Bacteria</taxon>
        <taxon>Bacillati</taxon>
        <taxon>Bacillota</taxon>
        <taxon>Bacilli</taxon>
        <taxon>Bacillales</taxon>
        <taxon>Bacillaceae</taxon>
        <taxon>Peribacillus</taxon>
    </lineage>
</organism>
<evidence type="ECO:0000256" key="5">
    <source>
        <dbReference type="ARBA" id="ARBA00023163"/>
    </source>
</evidence>
<dbReference type="InterPro" id="IPR007737">
    <property type="entry name" value="Mga_HTH"/>
</dbReference>
<dbReference type="InterPro" id="IPR016152">
    <property type="entry name" value="PTrfase/Anion_transptr"/>
</dbReference>
<sequence length="696" mass="79587">MYITSREKSILELIIKTSGKHTAVSIATQLNVSVRTVQRDLKSIEKILQSFELQLTRNTHEGLSIDGKNEQIFRLVQHLMGNHPIDQTPQERKLHLLLALVQEESYKTQALAVNLGISISTLTVYLDELTEWLRNFNIVITRKRGVGIELAGTEENKRKAQAAYFLHFFNEELIESLFLLQEGEIRKGKILDYFDPDYLLAIDGVLNSTFNSIHSRLADSGYIGLVVHIYVTLQRNESQFYLEKDFKRLSDLSDENNLMDKICKELKTKLKVSFTIDDISYLAAILKGSKLHAADAVPYDSVLLGQLIRNLIKDVSEQLQINLTKDFPLYQGLLAHMEPSLFRIKQEMGLYNPLTEDIKRKYPVLFLAVKTGLEKEFKEIKEFPEDEIAFIVLHFGSALVLREEEIAIRALIVCPTGIGTSKMLASRIKKEIIEIQTVEIKTIKDIQMHDSLQNYDVIISTVRLPYIDMDYILVSPLLSEENIENIRNYIRKNIEKFTKNKRYRSQAANKDSNSKKPDGELREVLQELKSAQESIQSIIDNFRLYRLPHLKGHPEILAEMVMIAEKEQLIIHAGDVIEALDEREKKGGLGIPGTSLGLFHARHKNVKELIFQIARLEEDCLVKGMDGKVVHMKNLLLMLAPEDLSVKQQEMVSLISSSLIESNESIMVFSSSDEELISKRLEAIFLDYLYTNLIKG</sequence>
<dbReference type="SUPFAM" id="SSF63520">
    <property type="entry name" value="PTS-regulatory domain, PRD"/>
    <property type="match status" value="2"/>
</dbReference>
<dbReference type="InterPro" id="IPR011608">
    <property type="entry name" value="PRD"/>
</dbReference>
<dbReference type="Pfam" id="PF05043">
    <property type="entry name" value="Mga"/>
    <property type="match status" value="1"/>
</dbReference>
<feature type="domain" description="PRD" evidence="8">
    <location>
        <begin position="193"/>
        <end position="296"/>
    </location>
</feature>
<evidence type="ECO:0000256" key="4">
    <source>
        <dbReference type="ARBA" id="ARBA00023159"/>
    </source>
</evidence>
<dbReference type="Pfam" id="PF02302">
    <property type="entry name" value="PTS_IIB"/>
    <property type="match status" value="1"/>
</dbReference>
<protein>
    <submittedName>
        <fullName evidence="9">Sugar transporter</fullName>
    </submittedName>
</protein>
<keyword evidence="4" id="KW-0010">Activator</keyword>